<comment type="subcellular location">
    <subcellularLocation>
        <location evidence="9">Cytoplasm</location>
    </subcellularLocation>
</comment>
<evidence type="ECO:0000256" key="9">
    <source>
        <dbReference type="HAMAP-Rule" id="MF_02113"/>
    </source>
</evidence>
<dbReference type="CDD" id="cd01906">
    <property type="entry name" value="proteasome_protease_HslV"/>
    <property type="match status" value="1"/>
</dbReference>
<name>A0ABV4UMQ6_9MICC</name>
<dbReference type="InterPro" id="IPR001353">
    <property type="entry name" value="Proteasome_sua/b"/>
</dbReference>
<dbReference type="InterPro" id="IPR022483">
    <property type="entry name" value="PSB_actinobac"/>
</dbReference>
<dbReference type="PROSITE" id="PS51476">
    <property type="entry name" value="PROTEASOME_BETA_2"/>
    <property type="match status" value="1"/>
</dbReference>
<dbReference type="EMBL" id="JBHDLJ010000004">
    <property type="protein sequence ID" value="MFB0834236.1"/>
    <property type="molecule type" value="Genomic_DNA"/>
</dbReference>
<evidence type="ECO:0000256" key="4">
    <source>
        <dbReference type="ARBA" id="ARBA00022698"/>
    </source>
</evidence>
<dbReference type="HAMAP" id="MF_02113_B">
    <property type="entry name" value="Proteasome_B_B"/>
    <property type="match status" value="1"/>
</dbReference>
<comment type="catalytic activity">
    <reaction evidence="1 9">
        <text>Cleavage of peptide bonds with very broad specificity.</text>
        <dbReference type="EC" id="3.4.25.1"/>
    </reaction>
</comment>
<keyword evidence="7 9" id="KW-0647">Proteasome</keyword>
<dbReference type="InterPro" id="IPR029055">
    <property type="entry name" value="Ntn_hydrolases_N"/>
</dbReference>
<dbReference type="NCBIfam" id="TIGR03690">
    <property type="entry name" value="20S_bact_beta"/>
    <property type="match status" value="1"/>
</dbReference>
<dbReference type="RefSeq" id="WP_373971407.1">
    <property type="nucleotide sequence ID" value="NZ_JBHDLJ010000004.1"/>
</dbReference>
<sequence>MDVPAGPSFLEYLARERPDLLPPSGGARQAAAPGATEPGEVRHATTIVALTYDGGAVMAADRRATIGNVIASRHMEKVLATDRYSVVGVAGSAGIALDIARLFQVELEHYEKIEGTLLSLDGKANRLAAMIRANLGMALQGMSVVPLFAGFDPRRGHGRIFSFDMTGGRFEELEHHSIGSGAVFARGALKKLWQPGMDRELAVRVAVEALYDAADDDSATGGPDLVRQLWPVVHTVGAEGAARAADDVLAEAAADIVRRRSITGREA</sequence>
<accession>A0ABV4UMQ6</accession>
<dbReference type="PANTHER" id="PTHR32194:SF0">
    <property type="entry name" value="ATP-DEPENDENT PROTEASE SUBUNIT HSLV"/>
    <property type="match status" value="1"/>
</dbReference>
<dbReference type="GO" id="GO:0000502">
    <property type="term" value="C:proteasome complex"/>
    <property type="evidence" value="ECO:0007669"/>
    <property type="project" value="UniProtKB-KW"/>
</dbReference>
<comment type="similarity">
    <text evidence="9">Belongs to the peptidase T1B family.</text>
</comment>
<evidence type="ECO:0000256" key="6">
    <source>
        <dbReference type="ARBA" id="ARBA00022813"/>
    </source>
</evidence>
<dbReference type="Proteomes" id="UP001575652">
    <property type="component" value="Unassembled WGS sequence"/>
</dbReference>
<dbReference type="GO" id="GO:0016787">
    <property type="term" value="F:hydrolase activity"/>
    <property type="evidence" value="ECO:0007669"/>
    <property type="project" value="UniProtKB-KW"/>
</dbReference>
<dbReference type="InterPro" id="IPR023333">
    <property type="entry name" value="Proteasome_suB-type"/>
</dbReference>
<comment type="pathway">
    <text evidence="9">Protein degradation; proteasomal Pup-dependent pathway.</text>
</comment>
<dbReference type="Pfam" id="PF00227">
    <property type="entry name" value="Proteasome"/>
    <property type="match status" value="1"/>
</dbReference>
<evidence type="ECO:0000256" key="10">
    <source>
        <dbReference type="NCBIfam" id="TIGR03690"/>
    </source>
</evidence>
<evidence type="ECO:0000256" key="1">
    <source>
        <dbReference type="ARBA" id="ARBA00001198"/>
    </source>
</evidence>
<gene>
    <name evidence="9 11" type="primary">prcB</name>
    <name evidence="11" type="ORF">ACETWP_06510</name>
</gene>
<keyword evidence="5 9" id="KW-0378">Hydrolase</keyword>
<organism evidence="11 12">
    <name type="scientific">Arthrobacter halodurans</name>
    <dbReference type="NCBI Taxonomy" id="516699"/>
    <lineage>
        <taxon>Bacteria</taxon>
        <taxon>Bacillati</taxon>
        <taxon>Actinomycetota</taxon>
        <taxon>Actinomycetes</taxon>
        <taxon>Micrococcales</taxon>
        <taxon>Micrococcaceae</taxon>
        <taxon>Arthrobacter</taxon>
    </lineage>
</organism>
<reference evidence="11 12" key="1">
    <citation type="submission" date="2024-09" db="EMBL/GenBank/DDBJ databases">
        <authorList>
            <person name="Salinas-Garcia M.A."/>
            <person name="Prieme A."/>
        </authorList>
    </citation>
    <scope>NUCLEOTIDE SEQUENCE [LARGE SCALE GENOMIC DNA]</scope>
    <source>
        <strain evidence="11 12">DSM 21081</strain>
    </source>
</reference>
<comment type="subunit">
    <text evidence="9">The 20S proteasome core is composed of 14 alpha and 14 beta subunits that assemble into four stacked heptameric rings, resulting in a barrel-shaped structure. The two inner rings, each composed of seven catalytic beta subunits, are sandwiched by two outer rings, each composed of seven alpha subunits. The catalytic chamber with the active sites is on the inside of the barrel. Has a gated structure, the ends of the cylinder being occluded by the N-termini of the alpha-subunits. Is capped by the proteasome-associated ATPase, ARC.</text>
</comment>
<dbReference type="EC" id="3.4.25.1" evidence="9 10"/>
<evidence type="ECO:0000313" key="12">
    <source>
        <dbReference type="Proteomes" id="UP001575652"/>
    </source>
</evidence>
<dbReference type="SUPFAM" id="SSF56235">
    <property type="entry name" value="N-terminal nucleophile aminohydrolases (Ntn hydrolases)"/>
    <property type="match status" value="1"/>
</dbReference>
<protein>
    <recommendedName>
        <fullName evidence="9 10">Proteasome subunit beta</fullName>
        <ecNumber evidence="9 10">3.4.25.1</ecNumber>
    </recommendedName>
    <alternativeName>
        <fullName evidence="9">20S proteasome beta subunit</fullName>
    </alternativeName>
    <alternativeName>
        <fullName evidence="9">Proteasome core protein PrcB</fullName>
    </alternativeName>
</protein>
<evidence type="ECO:0000256" key="2">
    <source>
        <dbReference type="ARBA" id="ARBA00022490"/>
    </source>
</evidence>
<evidence type="ECO:0000313" key="11">
    <source>
        <dbReference type="EMBL" id="MFB0834236.1"/>
    </source>
</evidence>
<comment type="activity regulation">
    <text evidence="9">The formation of the proteasomal ATPase ARC-20S proteasome complex, likely via the docking of the C-termini of ARC into the intersubunit pockets in the alpha-rings, may trigger opening of the gate for substrate entry. Interconversion between the open-gate and close-gate conformations leads to a dynamic regulation of the 20S proteasome proteolysis activity.</text>
</comment>
<feature type="propeptide" id="PRO_5044920383" description="Removed in mature form; by autocatalysis" evidence="9">
    <location>
        <begin position="1"/>
        <end position="44"/>
    </location>
</feature>
<feature type="chain" id="PRO_5044920382" description="Proteasome subunit beta" evidence="9">
    <location>
        <begin position="45"/>
        <end position="267"/>
    </location>
</feature>
<dbReference type="PANTHER" id="PTHR32194">
    <property type="entry name" value="METALLOPROTEASE TLDD"/>
    <property type="match status" value="1"/>
</dbReference>
<keyword evidence="2 9" id="KW-0963">Cytoplasm</keyword>
<proteinExistence type="inferred from homology"/>
<keyword evidence="6 9" id="KW-0068">Autocatalytic cleavage</keyword>
<evidence type="ECO:0000256" key="3">
    <source>
        <dbReference type="ARBA" id="ARBA00022670"/>
    </source>
</evidence>
<evidence type="ECO:0000256" key="5">
    <source>
        <dbReference type="ARBA" id="ARBA00022801"/>
    </source>
</evidence>
<keyword evidence="4 9" id="KW-0888">Threonine protease</keyword>
<keyword evidence="12" id="KW-1185">Reference proteome</keyword>
<evidence type="ECO:0000256" key="7">
    <source>
        <dbReference type="ARBA" id="ARBA00022942"/>
    </source>
</evidence>
<dbReference type="Gene3D" id="3.60.20.10">
    <property type="entry name" value="Glutamine Phosphoribosylpyrophosphate, subunit 1, domain 1"/>
    <property type="match status" value="1"/>
</dbReference>
<comment type="caution">
    <text evidence="11">The sequence shown here is derived from an EMBL/GenBank/DDBJ whole genome shotgun (WGS) entry which is preliminary data.</text>
</comment>
<comment type="function">
    <text evidence="9">Component of the proteasome core, a large protease complex with broad specificity involved in protein degradation.</text>
</comment>
<evidence type="ECO:0000256" key="8">
    <source>
        <dbReference type="ARBA" id="ARBA00023145"/>
    </source>
</evidence>
<keyword evidence="8 9" id="KW-0865">Zymogen</keyword>
<feature type="active site" description="Nucleophile" evidence="9">
    <location>
        <position position="45"/>
    </location>
</feature>
<keyword evidence="3 9" id="KW-0645">Protease</keyword>